<reference evidence="11" key="1">
    <citation type="journal article" date="2019" name="Int. J. Syst. Evol. Microbiol.">
        <title>The Global Catalogue of Microorganisms (GCM) 10K type strain sequencing project: providing services to taxonomists for standard genome sequencing and annotation.</title>
        <authorList>
            <consortium name="The Broad Institute Genomics Platform"/>
            <consortium name="The Broad Institute Genome Sequencing Center for Infectious Disease"/>
            <person name="Wu L."/>
            <person name="Ma J."/>
        </authorList>
    </citation>
    <scope>NUCLEOTIDE SEQUENCE [LARGE SCALE GENOMIC DNA]</scope>
    <source>
        <strain evidence="11">CGMCC 1.10759</strain>
    </source>
</reference>
<keyword evidence="11" id="KW-1185">Reference proteome</keyword>
<evidence type="ECO:0000313" key="11">
    <source>
        <dbReference type="Proteomes" id="UP001595904"/>
    </source>
</evidence>
<dbReference type="Pfam" id="PF16491">
    <property type="entry name" value="Peptidase_M48_N"/>
    <property type="match status" value="1"/>
</dbReference>
<keyword evidence="7" id="KW-1133">Transmembrane helix</keyword>
<protein>
    <submittedName>
        <fullName evidence="10">M48 family metallopeptidase</fullName>
    </submittedName>
</protein>
<keyword evidence="7" id="KW-0472">Membrane</keyword>
<evidence type="ECO:0000256" key="5">
    <source>
        <dbReference type="ARBA" id="ARBA00023049"/>
    </source>
</evidence>
<sequence>MHWFTGLFLVLLLASTAMRSWLNQRQAAAVRRHRDRVPEAFAEQIDLQAHQKAADYTVAGAGLNRWDVLLDAAVALLLTLGGGIDTIDRWWQAAGLSPTWHGTAVVLSTFLIVGAIGLPLSLWRTFGIEARFGFNRTTPGLYIADLCKSLGLSLLLGTPLIFVILFLMQQAGALWWLFAWAVWVGFSVLMTWAWPAIFAPLFNKFTPVTDDALKQRTEAVLQRCGFASKGVFKMDGSRRSSHGNAYFTGIGRNKRIVFFDTLLERLQVAEVEAVLAHELGHFRLHHIRSGLILSVVMALLGFLLLDALMRWPAFYAALGVSAPSTHAALLLFMFVLPAFTYFLTPIGAWWSRKHEFEADEFAAQHADASELASALVKLHRDNASTLTPDHLHSAFYDSHPPALVRISRLQSLATQRS</sequence>
<dbReference type="RefSeq" id="WP_380603125.1">
    <property type="nucleotide sequence ID" value="NZ_JBHSDU010000015.1"/>
</dbReference>
<evidence type="ECO:0000256" key="2">
    <source>
        <dbReference type="ARBA" id="ARBA00022723"/>
    </source>
</evidence>
<keyword evidence="4 6" id="KW-0862">Zinc</keyword>
<dbReference type="Gene3D" id="3.30.2010.10">
    <property type="entry name" value="Metalloproteases ('zincins'), catalytic domain"/>
    <property type="match status" value="1"/>
</dbReference>
<evidence type="ECO:0000256" key="7">
    <source>
        <dbReference type="SAM" id="Phobius"/>
    </source>
</evidence>
<feature type="transmembrane region" description="Helical" evidence="7">
    <location>
        <begin position="329"/>
        <end position="350"/>
    </location>
</feature>
<feature type="transmembrane region" description="Helical" evidence="7">
    <location>
        <begin position="291"/>
        <end position="309"/>
    </location>
</feature>
<dbReference type="InterPro" id="IPR032456">
    <property type="entry name" value="Peptidase_M48_N"/>
</dbReference>
<dbReference type="InterPro" id="IPR001915">
    <property type="entry name" value="Peptidase_M48"/>
</dbReference>
<evidence type="ECO:0000256" key="1">
    <source>
        <dbReference type="ARBA" id="ARBA00022670"/>
    </source>
</evidence>
<feature type="transmembrane region" description="Helical" evidence="7">
    <location>
        <begin position="141"/>
        <end position="167"/>
    </location>
</feature>
<evidence type="ECO:0000259" key="9">
    <source>
        <dbReference type="Pfam" id="PF16491"/>
    </source>
</evidence>
<proteinExistence type="inferred from homology"/>
<dbReference type="InterPro" id="IPR027057">
    <property type="entry name" value="CAXX_Prtase_1"/>
</dbReference>
<accession>A0ABV8T2J5</accession>
<dbReference type="Proteomes" id="UP001595904">
    <property type="component" value="Unassembled WGS sequence"/>
</dbReference>
<organism evidence="10 11">
    <name type="scientific">Steroidobacter flavus</name>
    <dbReference type="NCBI Taxonomy" id="1842136"/>
    <lineage>
        <taxon>Bacteria</taxon>
        <taxon>Pseudomonadati</taxon>
        <taxon>Pseudomonadota</taxon>
        <taxon>Gammaproteobacteria</taxon>
        <taxon>Steroidobacterales</taxon>
        <taxon>Steroidobacteraceae</taxon>
        <taxon>Steroidobacter</taxon>
    </lineage>
</organism>
<comment type="similarity">
    <text evidence="6">Belongs to the peptidase M48 family.</text>
</comment>
<evidence type="ECO:0000256" key="4">
    <source>
        <dbReference type="ARBA" id="ARBA00022833"/>
    </source>
</evidence>
<dbReference type="EMBL" id="JBHSDU010000015">
    <property type="protein sequence ID" value="MFC4313103.1"/>
    <property type="molecule type" value="Genomic_DNA"/>
</dbReference>
<comment type="caution">
    <text evidence="10">The sequence shown here is derived from an EMBL/GenBank/DDBJ whole genome shotgun (WGS) entry which is preliminary data.</text>
</comment>
<feature type="transmembrane region" description="Helical" evidence="7">
    <location>
        <begin position="100"/>
        <end position="120"/>
    </location>
</feature>
<keyword evidence="3 6" id="KW-0378">Hydrolase</keyword>
<feature type="domain" description="Peptidase M48" evidence="8">
    <location>
        <begin position="209"/>
        <end position="412"/>
    </location>
</feature>
<evidence type="ECO:0000259" key="8">
    <source>
        <dbReference type="Pfam" id="PF01435"/>
    </source>
</evidence>
<keyword evidence="2" id="KW-0479">Metal-binding</keyword>
<evidence type="ECO:0000256" key="3">
    <source>
        <dbReference type="ARBA" id="ARBA00022801"/>
    </source>
</evidence>
<keyword evidence="1 6" id="KW-0645">Protease</keyword>
<evidence type="ECO:0000313" key="10">
    <source>
        <dbReference type="EMBL" id="MFC4313103.1"/>
    </source>
</evidence>
<name>A0ABV8T2J5_9GAMM</name>
<feature type="transmembrane region" description="Helical" evidence="7">
    <location>
        <begin position="173"/>
        <end position="194"/>
    </location>
</feature>
<evidence type="ECO:0000256" key="6">
    <source>
        <dbReference type="RuleBase" id="RU003983"/>
    </source>
</evidence>
<dbReference type="CDD" id="cd07343">
    <property type="entry name" value="M48A_Zmpste24p_like"/>
    <property type="match status" value="1"/>
</dbReference>
<feature type="domain" description="CAAX prenyl protease 1 N-terminal" evidence="9">
    <location>
        <begin position="26"/>
        <end position="204"/>
    </location>
</feature>
<gene>
    <name evidence="10" type="ORF">ACFPN2_28745</name>
</gene>
<comment type="cofactor">
    <cofactor evidence="6">
        <name>Zn(2+)</name>
        <dbReference type="ChEBI" id="CHEBI:29105"/>
    </cofactor>
    <text evidence="6">Binds 1 zinc ion per subunit.</text>
</comment>
<dbReference type="Pfam" id="PF01435">
    <property type="entry name" value="Peptidase_M48"/>
    <property type="match status" value="1"/>
</dbReference>
<keyword evidence="7" id="KW-0812">Transmembrane</keyword>
<keyword evidence="5 6" id="KW-0482">Metalloprotease</keyword>
<dbReference type="PANTHER" id="PTHR10120">
    <property type="entry name" value="CAAX PRENYL PROTEASE 1"/>
    <property type="match status" value="1"/>
</dbReference>